<organism evidence="2 3">
    <name type="scientific">Capnocytophaga bilenii</name>
    <dbReference type="NCBI Taxonomy" id="2819369"/>
    <lineage>
        <taxon>Bacteria</taxon>
        <taxon>Pseudomonadati</taxon>
        <taxon>Bacteroidota</taxon>
        <taxon>Flavobacteriia</taxon>
        <taxon>Flavobacteriales</taxon>
        <taxon>Flavobacteriaceae</taxon>
        <taxon>Capnocytophaga</taxon>
    </lineage>
</organism>
<feature type="chain" id="PRO_5045756559" description="Lipoprotein" evidence="1">
    <location>
        <begin position="19"/>
        <end position="151"/>
    </location>
</feature>
<dbReference type="Proteomes" id="UP000681610">
    <property type="component" value="Unassembled WGS sequence"/>
</dbReference>
<sequence>MKYLIVILLMLLLGCVEKQQNTQNVALFEEANKKEILFKGDTIKCYQDEKSTKYYLRYSKQSYLIPYFYMFYDDTITVNEMNVVNNADTLEVNMFQGNTRTDQYKILLKEKPFLKSIHTFIHDDETDTLIVNKYLPVDTETQQKINLFINH</sequence>
<protein>
    <recommendedName>
        <fullName evidence="4">Lipoprotein</fullName>
    </recommendedName>
</protein>
<name>A0ABS3PZE5_9FLAO</name>
<evidence type="ECO:0000313" key="3">
    <source>
        <dbReference type="Proteomes" id="UP000681610"/>
    </source>
</evidence>
<dbReference type="PROSITE" id="PS51257">
    <property type="entry name" value="PROKAR_LIPOPROTEIN"/>
    <property type="match status" value="1"/>
</dbReference>
<accession>A0ABS3PZE5</accession>
<keyword evidence="3" id="KW-1185">Reference proteome</keyword>
<comment type="caution">
    <text evidence="2">The sequence shown here is derived from an EMBL/GenBank/DDBJ whole genome shotgun (WGS) entry which is preliminary data.</text>
</comment>
<dbReference type="EMBL" id="JAGDYP010000007">
    <property type="protein sequence ID" value="MBO1884592.1"/>
    <property type="molecule type" value="Genomic_DNA"/>
</dbReference>
<evidence type="ECO:0000313" key="2">
    <source>
        <dbReference type="EMBL" id="MBO1884592.1"/>
    </source>
</evidence>
<evidence type="ECO:0008006" key="4">
    <source>
        <dbReference type="Google" id="ProtNLM"/>
    </source>
</evidence>
<keyword evidence="1" id="KW-0732">Signal</keyword>
<feature type="signal peptide" evidence="1">
    <location>
        <begin position="1"/>
        <end position="18"/>
    </location>
</feature>
<dbReference type="RefSeq" id="WP_208059056.1">
    <property type="nucleotide sequence ID" value="NZ_JAGDYP010000007.1"/>
</dbReference>
<reference evidence="2 3" key="1">
    <citation type="submission" date="2021-03" db="EMBL/GenBank/DDBJ databases">
        <title>Isolation and description of Capnocytophaga bilenii sp. nov., a novel Capnocytophaga species, isolated from a gingivitis subject.</title>
        <authorList>
            <person name="Antezack A."/>
            <person name="Monnet-Corti V."/>
            <person name="La Scola B."/>
        </authorList>
    </citation>
    <scope>NUCLEOTIDE SEQUENCE [LARGE SCALE GENOMIC DNA]</scope>
    <source>
        <strain evidence="2 3">Marseille-Q4570</strain>
    </source>
</reference>
<proteinExistence type="predicted"/>
<gene>
    <name evidence="2" type="ORF">J4N46_09265</name>
</gene>
<evidence type="ECO:0000256" key="1">
    <source>
        <dbReference type="SAM" id="SignalP"/>
    </source>
</evidence>